<protein>
    <submittedName>
        <fullName evidence="2">Uncharacterized protein</fullName>
    </submittedName>
</protein>
<accession>A0A6J4Q0L0</accession>
<name>A0A6J4Q0L0_9ACTN</name>
<dbReference type="EMBL" id="CADCUY010000518">
    <property type="protein sequence ID" value="CAA9430860.1"/>
    <property type="molecule type" value="Genomic_DNA"/>
</dbReference>
<dbReference type="AlphaFoldDB" id="A0A6J4Q0L0"/>
<feature type="compositionally biased region" description="Acidic residues" evidence="1">
    <location>
        <begin position="79"/>
        <end position="91"/>
    </location>
</feature>
<sequence>MMSQRPTPARRILATSPFDRSPKVDSTTYALGDWVSHDRHGLGKVVGGEPGVNVIADFRGGNVVRVTLPSTMLSKLDPSEAEAEVDAEPDTAETSTPSS</sequence>
<feature type="region of interest" description="Disordered" evidence="1">
    <location>
        <begin position="73"/>
        <end position="99"/>
    </location>
</feature>
<evidence type="ECO:0000313" key="2">
    <source>
        <dbReference type="EMBL" id="CAA9430860.1"/>
    </source>
</evidence>
<organism evidence="2">
    <name type="scientific">uncultured Quadrisphaera sp</name>
    <dbReference type="NCBI Taxonomy" id="904978"/>
    <lineage>
        <taxon>Bacteria</taxon>
        <taxon>Bacillati</taxon>
        <taxon>Actinomycetota</taxon>
        <taxon>Actinomycetes</taxon>
        <taxon>Kineosporiales</taxon>
        <taxon>Kineosporiaceae</taxon>
        <taxon>Quadrisphaera</taxon>
        <taxon>environmental samples</taxon>
    </lineage>
</organism>
<proteinExistence type="predicted"/>
<reference evidence="2" key="1">
    <citation type="submission" date="2020-02" db="EMBL/GenBank/DDBJ databases">
        <authorList>
            <person name="Meier V. D."/>
        </authorList>
    </citation>
    <scope>NUCLEOTIDE SEQUENCE</scope>
    <source>
        <strain evidence="2">AVDCRST_MAG35</strain>
    </source>
</reference>
<feature type="region of interest" description="Disordered" evidence="1">
    <location>
        <begin position="1"/>
        <end position="24"/>
    </location>
</feature>
<evidence type="ECO:0000256" key="1">
    <source>
        <dbReference type="SAM" id="MobiDB-lite"/>
    </source>
</evidence>
<gene>
    <name evidence="2" type="ORF">AVDCRST_MAG35-2596</name>
</gene>